<feature type="region of interest" description="Disordered" evidence="1">
    <location>
        <begin position="203"/>
        <end position="253"/>
    </location>
</feature>
<evidence type="ECO:0000313" key="2">
    <source>
        <dbReference type="EMBL" id="KAJ8367793.1"/>
    </source>
</evidence>
<dbReference type="OrthoDB" id="8961529at2759"/>
<organism evidence="2 3">
    <name type="scientific">Synaphobranchus kaupii</name>
    <name type="common">Kaup's arrowtooth eel</name>
    <dbReference type="NCBI Taxonomy" id="118154"/>
    <lineage>
        <taxon>Eukaryota</taxon>
        <taxon>Metazoa</taxon>
        <taxon>Chordata</taxon>
        <taxon>Craniata</taxon>
        <taxon>Vertebrata</taxon>
        <taxon>Euteleostomi</taxon>
        <taxon>Actinopterygii</taxon>
        <taxon>Neopterygii</taxon>
        <taxon>Teleostei</taxon>
        <taxon>Anguilliformes</taxon>
        <taxon>Synaphobranchidae</taxon>
        <taxon>Synaphobranchus</taxon>
    </lineage>
</organism>
<sequence length="279" mass="31858">MRLSDSCDIPDLSLISLWNVPVARNPRVDRYGVFMKEMGLEGKVTVAFIKKKWENLKQKYKNPPTGRSTEGGEMTAATWKWYEAMDKALGSSHSITPVAIGSSSAPGGRFLSFPFEERAGQMSSTSCSSCGSTAASTSTTCTCTASTCTASTCTSTAPEPPSTSPAPKRAKKEPVWLLAIKELERREEARDVRDSEWERALMEREDRRDREVRDREDREMREMREREERRDRELKERDYAQKAREERHARETAGREERFLTLMDYLVTVVFKKIAVQHQ</sequence>
<dbReference type="EMBL" id="JAINUF010000003">
    <property type="protein sequence ID" value="KAJ8367793.1"/>
    <property type="molecule type" value="Genomic_DNA"/>
</dbReference>
<comment type="caution">
    <text evidence="2">The sequence shown here is derived from an EMBL/GenBank/DDBJ whole genome shotgun (WGS) entry which is preliminary data.</text>
</comment>
<reference evidence="2" key="1">
    <citation type="journal article" date="2023" name="Science">
        <title>Genome structures resolve the early diversification of teleost fishes.</title>
        <authorList>
            <person name="Parey E."/>
            <person name="Louis A."/>
            <person name="Montfort J."/>
            <person name="Bouchez O."/>
            <person name="Roques C."/>
            <person name="Iampietro C."/>
            <person name="Lluch J."/>
            <person name="Castinel A."/>
            <person name="Donnadieu C."/>
            <person name="Desvignes T."/>
            <person name="Floi Bucao C."/>
            <person name="Jouanno E."/>
            <person name="Wen M."/>
            <person name="Mejri S."/>
            <person name="Dirks R."/>
            <person name="Jansen H."/>
            <person name="Henkel C."/>
            <person name="Chen W.J."/>
            <person name="Zahm M."/>
            <person name="Cabau C."/>
            <person name="Klopp C."/>
            <person name="Thompson A.W."/>
            <person name="Robinson-Rechavi M."/>
            <person name="Braasch I."/>
            <person name="Lecointre G."/>
            <person name="Bobe J."/>
            <person name="Postlethwait J.H."/>
            <person name="Berthelot C."/>
            <person name="Roest Crollius H."/>
            <person name="Guiguen Y."/>
        </authorList>
    </citation>
    <scope>NUCLEOTIDE SEQUENCE</scope>
    <source>
        <strain evidence="2">WJC10195</strain>
    </source>
</reference>
<accession>A0A9Q1FU42</accession>
<feature type="region of interest" description="Disordered" evidence="1">
    <location>
        <begin position="150"/>
        <end position="171"/>
    </location>
</feature>
<protein>
    <recommendedName>
        <fullName evidence="4">MADF domain-containing protein</fullName>
    </recommendedName>
</protein>
<evidence type="ECO:0008006" key="4">
    <source>
        <dbReference type="Google" id="ProtNLM"/>
    </source>
</evidence>
<dbReference type="Proteomes" id="UP001152622">
    <property type="component" value="Chromosome 3"/>
</dbReference>
<evidence type="ECO:0000313" key="3">
    <source>
        <dbReference type="Proteomes" id="UP001152622"/>
    </source>
</evidence>
<gene>
    <name evidence="2" type="ORF">SKAU_G00078210</name>
</gene>
<name>A0A9Q1FU42_SYNKA</name>
<proteinExistence type="predicted"/>
<evidence type="ECO:0000256" key="1">
    <source>
        <dbReference type="SAM" id="MobiDB-lite"/>
    </source>
</evidence>
<dbReference type="AlphaFoldDB" id="A0A9Q1FU42"/>
<keyword evidence="3" id="KW-1185">Reference proteome</keyword>